<organism evidence="5 6">
    <name type="scientific">Cadophora malorum</name>
    <dbReference type="NCBI Taxonomy" id="108018"/>
    <lineage>
        <taxon>Eukaryota</taxon>
        <taxon>Fungi</taxon>
        <taxon>Dikarya</taxon>
        <taxon>Ascomycota</taxon>
        <taxon>Pezizomycotina</taxon>
        <taxon>Leotiomycetes</taxon>
        <taxon>Helotiales</taxon>
        <taxon>Ploettnerulaceae</taxon>
        <taxon>Cadophora</taxon>
    </lineage>
</organism>
<proteinExistence type="predicted"/>
<feature type="domain" description="Mediator complex subunit 15 KIX" evidence="4">
    <location>
        <begin position="53"/>
        <end position="131"/>
    </location>
</feature>
<feature type="compositionally biased region" description="Low complexity" evidence="3">
    <location>
        <begin position="742"/>
        <end position="763"/>
    </location>
</feature>
<reference evidence="5" key="1">
    <citation type="submission" date="2021-02" db="EMBL/GenBank/DDBJ databases">
        <title>Genome sequence Cadophora malorum strain M34.</title>
        <authorList>
            <person name="Stefanovic E."/>
            <person name="Vu D."/>
            <person name="Scully C."/>
            <person name="Dijksterhuis J."/>
            <person name="Roader J."/>
            <person name="Houbraken J."/>
        </authorList>
    </citation>
    <scope>NUCLEOTIDE SEQUENCE</scope>
    <source>
        <strain evidence="5">M34</strain>
    </source>
</reference>
<feature type="compositionally biased region" description="Low complexity" evidence="3">
    <location>
        <begin position="967"/>
        <end position="979"/>
    </location>
</feature>
<dbReference type="GO" id="GO:0006355">
    <property type="term" value="P:regulation of DNA-templated transcription"/>
    <property type="evidence" value="ECO:0007669"/>
    <property type="project" value="InterPro"/>
</dbReference>
<feature type="compositionally biased region" description="Low complexity" evidence="3">
    <location>
        <begin position="1139"/>
        <end position="1153"/>
    </location>
</feature>
<feature type="compositionally biased region" description="Polar residues" evidence="3">
    <location>
        <begin position="1371"/>
        <end position="1387"/>
    </location>
</feature>
<comment type="subcellular location">
    <subcellularLocation>
        <location evidence="1">Nucleus</location>
    </subcellularLocation>
</comment>
<feature type="region of interest" description="Disordered" evidence="3">
    <location>
        <begin position="396"/>
        <end position="491"/>
    </location>
</feature>
<dbReference type="InterPro" id="IPR036546">
    <property type="entry name" value="MED15_KIX"/>
</dbReference>
<feature type="compositionally biased region" description="Polar residues" evidence="3">
    <location>
        <begin position="950"/>
        <end position="966"/>
    </location>
</feature>
<evidence type="ECO:0000256" key="3">
    <source>
        <dbReference type="SAM" id="MobiDB-lite"/>
    </source>
</evidence>
<evidence type="ECO:0000259" key="4">
    <source>
        <dbReference type="Pfam" id="PF16987"/>
    </source>
</evidence>
<keyword evidence="2" id="KW-0539">Nucleus</keyword>
<sequence length="1563" mass="171515">MDPANFQQQMGGGPGPMMPQQMQQRQPQNPHASAQIQSMIFSTLQQQTGTLTGWRTQIMPNERMGLIFNIIGNLRLASQTQSNAPSLQKMIEIGIRFEKDIFDKSQNKEIYKQEVQMKLEQLLERRAANQAGMQQQIHQQAQAQAQAQAQQAQAQQQMMMNQNNMPGQAPRVMPPQPPQQGFSHLQRQMQASPLPGQQPPQAPMGLPNQGTPQNMAQNQQQFVPMPQQQNMGGRPVNGQPPMTQQDNAVVNELTNRLMAGASEEEKNTLRTSLQQRMDPAQFNKYQAQGVDPIFMYYRNQAMNRLRQERSQRMQQAQAQQQQLALSQQQAQNGPVAPPMQPQRSMNPSPMNGQNQPPTSVGGNPDFGSFMGNMENLAAQQQQQGVLAQEAGQMVVPASVPPRNGTPQPGMAGQGIDMVQNPNPRAQQQQQMFNAQQIQQQRMQHAQQQQQQQQSQARLNAQQKAQQSIGLRGQPGGMGPGPNPPQQSPAMATLNAPLRTPSQSMAHQEPPQVNPNAQFGQPLDPRFMQGNRPGPVNGMTFAGLNPAMLQNMTPETQRALAAMPPDKLNEVVKQWHESRAGQMNAANMAGGRPPMPMQGPGQARPGQQMPPGAFNSQNGANQFMMGNPGQRPPQSMAPGMNPQQQMLLQQQMASLRQNQMQQRVGPNAAQMEQRTIQQMDNVDIPQIFHNHASMPQGSPPEIKKWGQLKQWISQNPNLAGTGSLDAVKNLQKMHYTQAVRNRQQGQGAGMQPGAQPGMGPNAPPAMVAPVAPMIPVNNGMNMPGLGQLRQPTAQEIHTMRTHPSGKLQQATDEQIRAIYMRNQANQLQQQAQAQGQGQMTPQQHQQRQQMMALQLSRMQQANAQAPHMTGQPNPNQTGQAQPKSTQAPKPPQAGQNSGPQTHPEAVPGVQNNRLNSRPQPNTRNTAQTSSPAQPAKNLKRASSDDVIEVPNPNTQQPRPSPQPAQDSNQQPRQLPNPQQLAAMDPETRKKYENLIRAAHNANQGAKMTAEQARLAIISKEEQAKLPQTLPDIPMDEETRKKTAAALLSVHSGMINVSKALPRWFQVDHDEAQARRFFQARFRYGRQFRGDFNQQNPTLRDTFSINMAEIENTRSMMGAIVKVLSERYPNMKKPDGGAKNQQASASQSEAQQSQPAQPPTPLNAANLHQQQQQLNNLHKRNNSRSSNTPAAPTSSQPPFAFGATSPHGTPAYAGKNTLKQEDLHIPARKKQKQNSTPVPGQVTPGSTSSPQVSKAVSPDMKRQQSDNKQRSKPSLCCSEPECDRHNIGFETPEALKAHTQEEHIRPLENPLKYVQENLAGTLGLDSQGQSKKPVASQPIETGPVAAKMVATGSRQGQTPTMKGENTPAGATPMNRQISMNRQSSTTGAKTNLPAKSVPGKDAAGKGQPNQKDAIKPKENQVEAVAPNPWANATIDPHDLFQSFQPFESGAGGAISDMNVYRSITPNDTPESSKDGVSEPNSDISDGVGLDISLDIFDDKWMPFGPSDTEGFFDISGFNVNGEDDLAMFDVDPPAVTYQSWDDMVDPSVLDKPFSFDTSLYSMNAE</sequence>
<evidence type="ECO:0000313" key="5">
    <source>
        <dbReference type="EMBL" id="KAG4420779.1"/>
    </source>
</evidence>
<dbReference type="OrthoDB" id="3918840at2759"/>
<feature type="compositionally biased region" description="Polar residues" evidence="3">
    <location>
        <begin position="341"/>
        <end position="361"/>
    </location>
</feature>
<keyword evidence="6" id="KW-1185">Reference proteome</keyword>
<protein>
    <recommendedName>
        <fullName evidence="4">Mediator complex subunit 15 KIX domain-containing protein</fullName>
    </recommendedName>
</protein>
<evidence type="ECO:0000256" key="2">
    <source>
        <dbReference type="ARBA" id="ARBA00023242"/>
    </source>
</evidence>
<dbReference type="Proteomes" id="UP000664132">
    <property type="component" value="Unassembled WGS sequence"/>
</dbReference>
<dbReference type="EMBL" id="JAFJYH010000077">
    <property type="protein sequence ID" value="KAG4420779.1"/>
    <property type="molecule type" value="Genomic_DNA"/>
</dbReference>
<feature type="region of interest" description="Disordered" evidence="3">
    <location>
        <begin position="1349"/>
        <end position="1415"/>
    </location>
</feature>
<feature type="compositionally biased region" description="Low complexity" evidence="3">
    <location>
        <begin position="18"/>
        <end position="28"/>
    </location>
</feature>
<dbReference type="Pfam" id="PF16987">
    <property type="entry name" value="KIX_2"/>
    <property type="match status" value="1"/>
</dbReference>
<feature type="compositionally biased region" description="Polar residues" evidence="3">
    <location>
        <begin position="1181"/>
        <end position="1195"/>
    </location>
</feature>
<feature type="region of interest" description="Disordered" evidence="3">
    <location>
        <begin position="1458"/>
        <end position="1483"/>
    </location>
</feature>
<comment type="caution">
    <text evidence="5">The sequence shown here is derived from an EMBL/GenBank/DDBJ whole genome shotgun (WGS) entry which is preliminary data.</text>
</comment>
<feature type="compositionally biased region" description="Polar residues" evidence="3">
    <location>
        <begin position="869"/>
        <end position="899"/>
    </location>
</feature>
<feature type="compositionally biased region" description="Polar residues" evidence="3">
    <location>
        <begin position="1231"/>
        <end position="1252"/>
    </location>
</feature>
<dbReference type="GO" id="GO:0003712">
    <property type="term" value="F:transcription coregulator activity"/>
    <property type="evidence" value="ECO:0007669"/>
    <property type="project" value="InterPro"/>
</dbReference>
<accession>A0A8H7WBF2</accession>
<feature type="compositionally biased region" description="Low complexity" evidence="3">
    <location>
        <begin position="825"/>
        <end position="860"/>
    </location>
</feature>
<feature type="region of interest" description="Disordered" evidence="3">
    <location>
        <begin position="825"/>
        <end position="982"/>
    </location>
</feature>
<feature type="region of interest" description="Disordered" evidence="3">
    <location>
        <begin position="164"/>
        <end position="215"/>
    </location>
</feature>
<feature type="compositionally biased region" description="Basic and acidic residues" evidence="3">
    <location>
        <begin position="1257"/>
        <end position="1267"/>
    </location>
</feature>
<feature type="region of interest" description="Disordered" evidence="3">
    <location>
        <begin position="1127"/>
        <end position="1161"/>
    </location>
</feature>
<dbReference type="GO" id="GO:0005634">
    <property type="term" value="C:nucleus"/>
    <property type="evidence" value="ECO:0007669"/>
    <property type="project" value="UniProtKB-SubCell"/>
</dbReference>
<dbReference type="InterPro" id="IPR036529">
    <property type="entry name" value="KIX_dom_sf"/>
</dbReference>
<feature type="region of interest" description="Disordered" evidence="3">
    <location>
        <begin position="500"/>
        <end position="519"/>
    </location>
</feature>
<evidence type="ECO:0000256" key="1">
    <source>
        <dbReference type="ARBA" id="ARBA00004123"/>
    </source>
</evidence>
<name>A0A8H7WBF2_9HELO</name>
<feature type="region of interest" description="Disordered" evidence="3">
    <location>
        <begin position="1177"/>
        <end position="1212"/>
    </location>
</feature>
<feature type="region of interest" description="Disordered" evidence="3">
    <location>
        <begin position="741"/>
        <end position="763"/>
    </location>
</feature>
<gene>
    <name evidence="5" type="ORF">IFR04_006059</name>
</gene>
<feature type="compositionally biased region" description="Low complexity" evidence="3">
    <location>
        <begin position="425"/>
        <end position="462"/>
    </location>
</feature>
<feature type="region of interest" description="Disordered" evidence="3">
    <location>
        <begin position="306"/>
        <end position="371"/>
    </location>
</feature>
<feature type="compositionally biased region" description="Polar residues" evidence="3">
    <location>
        <begin position="179"/>
        <end position="191"/>
    </location>
</feature>
<feature type="compositionally biased region" description="Polar residues" evidence="3">
    <location>
        <begin position="908"/>
        <end position="931"/>
    </location>
</feature>
<feature type="region of interest" description="Disordered" evidence="3">
    <location>
        <begin position="1"/>
        <end position="34"/>
    </location>
</feature>
<dbReference type="Gene3D" id="1.10.246.20">
    <property type="entry name" value="Coactivator CBP, KIX domain"/>
    <property type="match status" value="1"/>
</dbReference>
<feature type="region of interest" description="Disordered" evidence="3">
    <location>
        <begin position="1225"/>
        <end position="1280"/>
    </location>
</feature>
<evidence type="ECO:0000313" key="6">
    <source>
        <dbReference type="Proteomes" id="UP000664132"/>
    </source>
</evidence>
<feature type="compositionally biased region" description="Low complexity" evidence="3">
    <location>
        <begin position="312"/>
        <end position="331"/>
    </location>
</feature>